<organism evidence="1 2">
    <name type="scientific">Neisseria meningitidis serogroup B (strain ATCC 13091 / M2091)</name>
    <dbReference type="NCBI Taxonomy" id="862513"/>
    <lineage>
        <taxon>Bacteria</taxon>
        <taxon>Pseudomonadati</taxon>
        <taxon>Pseudomonadota</taxon>
        <taxon>Betaproteobacteria</taxon>
        <taxon>Neisseriales</taxon>
        <taxon>Neisseriaceae</taxon>
        <taxon>Neisseria</taxon>
    </lineage>
</organism>
<evidence type="ECO:0000313" key="1">
    <source>
        <dbReference type="EMBL" id="EFM04694.1"/>
    </source>
</evidence>
<gene>
    <name evidence="1" type="ORF">HMPREF0602_0752</name>
</gene>
<evidence type="ECO:0000313" key="2">
    <source>
        <dbReference type="Proteomes" id="UP000005526"/>
    </source>
</evidence>
<protein>
    <submittedName>
        <fullName evidence="1">Uncharacterized protein</fullName>
    </submittedName>
</protein>
<proteinExistence type="predicted"/>
<dbReference type="EMBL" id="AEEF01000047">
    <property type="protein sequence ID" value="EFM04694.1"/>
    <property type="molecule type" value="Genomic_DNA"/>
</dbReference>
<dbReference type="Proteomes" id="UP000005526">
    <property type="component" value="Unassembled WGS sequence"/>
</dbReference>
<sequence length="39" mass="4524">MPSENRNRASDGIFYGENTDGKFFVFRTESLNLFYTGEL</sequence>
<comment type="caution">
    <text evidence="1">The sequence shown here is derived from an EMBL/GenBank/DDBJ whole genome shotgun (WGS) entry which is preliminary data.</text>
</comment>
<name>E0N8C2_NEIM3</name>
<dbReference type="AlphaFoldDB" id="E0N8C2"/>
<accession>E0N8C2</accession>
<reference evidence="1 2" key="1">
    <citation type="submission" date="2010-07" db="EMBL/GenBank/DDBJ databases">
        <authorList>
            <person name="Muzny D."/>
            <person name="Qin X."/>
            <person name="Deng J."/>
            <person name="Jiang H."/>
            <person name="Liu Y."/>
            <person name="Qu J."/>
            <person name="Song X.-Z."/>
            <person name="Zhang L."/>
            <person name="Thornton R."/>
            <person name="Coyle M."/>
            <person name="Francisco L."/>
            <person name="Jackson L."/>
            <person name="Javaid M."/>
            <person name="Korchina V."/>
            <person name="Kovar C."/>
            <person name="Mata R."/>
            <person name="Mathew T."/>
            <person name="Ngo R."/>
            <person name="Nguyen L."/>
            <person name="Nguyen N."/>
            <person name="Okwuonu G."/>
            <person name="Ongeri F."/>
            <person name="Pham C."/>
            <person name="Simmons D."/>
            <person name="Wilczek-Boney K."/>
            <person name="Hale W."/>
            <person name="Jakkamsetti A."/>
            <person name="Pham P."/>
            <person name="Ruth R."/>
            <person name="San Lucas F."/>
            <person name="Warren J."/>
            <person name="Zhang J."/>
            <person name="Zhao Z."/>
            <person name="Zhou C."/>
            <person name="Zhu D."/>
            <person name="Lee S."/>
            <person name="Bess C."/>
            <person name="Blankenburg K."/>
            <person name="Forbes L."/>
            <person name="Fu Q."/>
            <person name="Gubbala S."/>
            <person name="Hirani K."/>
            <person name="Jayaseelan J.C."/>
            <person name="Lara F."/>
            <person name="Munidasa M."/>
            <person name="Palculict T."/>
            <person name="Patil S."/>
            <person name="Pu L.-L."/>
            <person name="Saada N."/>
            <person name="Tang L."/>
            <person name="Weissenberger G."/>
            <person name="Zhu Y."/>
            <person name="Hemphill L."/>
            <person name="Shang Y."/>
            <person name="Youmans B."/>
            <person name="Ayvaz T."/>
            <person name="Ross M."/>
            <person name="Santibanez J."/>
            <person name="Aqrawi P."/>
            <person name="Gross S."/>
            <person name="Joshi V."/>
            <person name="Fowler G."/>
            <person name="Nazareth L."/>
            <person name="Reid J."/>
            <person name="Worley K."/>
            <person name="Petrosino J."/>
            <person name="Highlander S."/>
            <person name="Gibbs R."/>
        </authorList>
    </citation>
    <scope>NUCLEOTIDE SEQUENCE [LARGE SCALE GENOMIC DNA]</scope>
    <source>
        <strain evidence="1 2">ATCC 13091</strain>
    </source>
</reference>
<dbReference type="HOGENOM" id="CLU_3313278_0_0_4"/>